<sequence>MSIIDEYISQQISERLKLDIDDDNITWQLGGHASDYVNTRILFTREKLMSVMEVMLSGLNSDEATLSRCRQILTLWIAGLDTLSKEAEEPDWLPRVHPGSSGRYDQLLSGNTTALIDADEEEYLRVTGQLDSPEHRRIPQATFNNTVRYWHRFESWLAQALRDVTQYCYRRLRCFVENCTTEPRKIRHYRGELGSLRLYVGQQNIDEIDVLEFNPEYIVSWVDKVADGLFTPVCFVVNVHYKNGALLESFPWDCEVDDINRLTSKDYGEAMSQAVAWVREQTTDEPVKDLPVPQQPRLAA</sequence>
<organism evidence="1 4">
    <name type="scientific">Salmonella enterica subsp. enterica serovar Gaminara</name>
    <dbReference type="NCBI Taxonomy" id="913070"/>
    <lineage>
        <taxon>Bacteria</taxon>
        <taxon>Pseudomonadati</taxon>
        <taxon>Pseudomonadota</taxon>
        <taxon>Gammaproteobacteria</taxon>
        <taxon>Enterobacterales</taxon>
        <taxon>Enterobacteriaceae</taxon>
        <taxon>Salmonella</taxon>
    </lineage>
</organism>
<dbReference type="Proteomes" id="UP000245068">
    <property type="component" value="Unassembled WGS sequence"/>
</dbReference>
<accession>A0A2T8X1V7</accession>
<protein>
    <submittedName>
        <fullName evidence="1">Uncharacterized protein</fullName>
    </submittedName>
</protein>
<evidence type="ECO:0000313" key="2">
    <source>
        <dbReference type="EMBL" id="PVM64945.1"/>
    </source>
</evidence>
<dbReference type="RefSeq" id="WP_058644940.1">
    <property type="nucleotide sequence ID" value="NZ_MZGD01000005.1"/>
</dbReference>
<reference evidence="3 4" key="1">
    <citation type="submission" date="2018-04" db="EMBL/GenBank/DDBJ databases">
        <title>Serotype diversity and antimicrobial resistance among Salmonella enterica isolated from patients at an equine referral hospital.</title>
        <authorList>
            <person name="Leon I.M."/>
            <person name="Lawhon S.D."/>
            <person name="Norman K.N."/>
            <person name="Threadgill D.S."/>
            <person name="Ohta N."/>
            <person name="Vinasco J."/>
            <person name="Scott H.M."/>
        </authorList>
    </citation>
    <scope>NUCLEOTIDE SEQUENCE [LARGE SCALE GENOMIC DNA]</scope>
    <source>
        <strain evidence="2 3">159</strain>
        <strain evidence="1 4">230</strain>
    </source>
</reference>
<comment type="caution">
    <text evidence="1">The sequence shown here is derived from an EMBL/GenBank/DDBJ whole genome shotgun (WGS) entry which is preliminary data.</text>
</comment>
<dbReference type="Proteomes" id="UP000245551">
    <property type="component" value="Unassembled WGS sequence"/>
</dbReference>
<dbReference type="EMBL" id="QDLV01000021">
    <property type="protein sequence ID" value="PVJ44649.1"/>
    <property type="molecule type" value="Genomic_DNA"/>
</dbReference>
<proteinExistence type="predicted"/>
<evidence type="ECO:0000313" key="3">
    <source>
        <dbReference type="Proteomes" id="UP000245068"/>
    </source>
</evidence>
<dbReference type="EMBL" id="QDOO01000017">
    <property type="protein sequence ID" value="PVM64945.1"/>
    <property type="molecule type" value="Genomic_DNA"/>
</dbReference>
<gene>
    <name evidence="2" type="ORF">C4784_18280</name>
    <name evidence="1" type="ORF">C4855_20905</name>
</gene>
<name>A0A2T8X1V7_SALET</name>
<evidence type="ECO:0000313" key="1">
    <source>
        <dbReference type="EMBL" id="PVJ44649.1"/>
    </source>
</evidence>
<evidence type="ECO:0000313" key="4">
    <source>
        <dbReference type="Proteomes" id="UP000245551"/>
    </source>
</evidence>
<dbReference type="AlphaFoldDB" id="A0A2T8X1V7"/>